<dbReference type="AlphaFoldDB" id="A0AAV5SHX2"/>
<reference evidence="1" key="1">
    <citation type="submission" date="2023-10" db="EMBL/GenBank/DDBJ databases">
        <title>Genome assembly of Pristionchus species.</title>
        <authorList>
            <person name="Yoshida K."/>
            <person name="Sommer R.J."/>
        </authorList>
    </citation>
    <scope>NUCLEOTIDE SEQUENCE</scope>
    <source>
        <strain evidence="1">RS0144</strain>
    </source>
</reference>
<dbReference type="Proteomes" id="UP001432027">
    <property type="component" value="Unassembled WGS sequence"/>
</dbReference>
<gene>
    <name evidence="1" type="ORF">PENTCL1PPCAC_1849</name>
</gene>
<name>A0AAV5SHX2_9BILA</name>
<accession>A0AAV5SHX2</accession>
<keyword evidence="2" id="KW-1185">Reference proteome</keyword>
<comment type="caution">
    <text evidence="1">The sequence shown here is derived from an EMBL/GenBank/DDBJ whole genome shotgun (WGS) entry which is preliminary data.</text>
</comment>
<proteinExistence type="predicted"/>
<evidence type="ECO:0000313" key="2">
    <source>
        <dbReference type="Proteomes" id="UP001432027"/>
    </source>
</evidence>
<feature type="non-terminal residue" evidence="1">
    <location>
        <position position="1"/>
    </location>
</feature>
<evidence type="ECO:0000313" key="1">
    <source>
        <dbReference type="EMBL" id="GMS79674.1"/>
    </source>
</evidence>
<organism evidence="1 2">
    <name type="scientific">Pristionchus entomophagus</name>
    <dbReference type="NCBI Taxonomy" id="358040"/>
    <lineage>
        <taxon>Eukaryota</taxon>
        <taxon>Metazoa</taxon>
        <taxon>Ecdysozoa</taxon>
        <taxon>Nematoda</taxon>
        <taxon>Chromadorea</taxon>
        <taxon>Rhabditida</taxon>
        <taxon>Rhabditina</taxon>
        <taxon>Diplogasteromorpha</taxon>
        <taxon>Diplogasteroidea</taxon>
        <taxon>Neodiplogasteridae</taxon>
        <taxon>Pristionchus</taxon>
    </lineage>
</organism>
<protein>
    <submittedName>
        <fullName evidence="1">Uncharacterized protein</fullName>
    </submittedName>
</protein>
<sequence length="351" mass="39038">ISPLPQDMSTSAREAAKQIAGLPSTTYCSTPSTSRDETQEKVALNKDYLDEILRCMVANCAISDSRRMKNIHPIASNAFGHAIRKHEHLRVAFLQPQKFKIVGGKKVDLSPPLSNIFVQGTRCSSDSAVMDLLDSLLSSMTLVSRISLELEDTEQPIFSQVIEKLVAAPNVRLQILQCKRSQGGKPIAPLVDLIKANTTTLRILGRVGVSEAARSFSDKIQLERLSLMTLDMSMDVSAYEIKDALRTVQSSGAKFVHLSYTSFAGFDPTDERMQEFLTTCGVQSLRLTMMQGPQIAQRPEGYPVEKVRGITHLEIGEVVEKPAHYNRLIVHEKTYKEVFPNAGHITFFQSW</sequence>
<dbReference type="EMBL" id="BTSX01000001">
    <property type="protein sequence ID" value="GMS79674.1"/>
    <property type="molecule type" value="Genomic_DNA"/>
</dbReference>